<dbReference type="AlphaFoldDB" id="A0A7J6EEM1"/>
<feature type="region of interest" description="Disordered" evidence="9">
    <location>
        <begin position="129"/>
        <end position="172"/>
    </location>
</feature>
<feature type="compositionally biased region" description="Basic residues" evidence="9">
    <location>
        <begin position="843"/>
        <end position="856"/>
    </location>
</feature>
<dbReference type="PROSITE" id="PS50102">
    <property type="entry name" value="RRM"/>
    <property type="match status" value="1"/>
</dbReference>
<feature type="region of interest" description="Disordered" evidence="9">
    <location>
        <begin position="454"/>
        <end position="506"/>
    </location>
</feature>
<dbReference type="FunFam" id="3.30.70.330:FF:000318">
    <property type="entry name" value="Zinc finger CCCH domain-containing protein 5"/>
    <property type="match status" value="1"/>
</dbReference>
<feature type="domain" description="RRM" evidence="10">
    <location>
        <begin position="286"/>
        <end position="386"/>
    </location>
</feature>
<dbReference type="Gene3D" id="3.30.70.330">
    <property type="match status" value="1"/>
</dbReference>
<dbReference type="EMBL" id="JAATIP010000245">
    <property type="protein sequence ID" value="KAF4356877.1"/>
    <property type="molecule type" value="Genomic_DNA"/>
</dbReference>
<evidence type="ECO:0000259" key="10">
    <source>
        <dbReference type="PROSITE" id="PS50102"/>
    </source>
</evidence>
<feature type="compositionally biased region" description="Basic and acidic residues" evidence="9">
    <location>
        <begin position="660"/>
        <end position="680"/>
    </location>
</feature>
<feature type="zinc finger region" description="C3H1-type" evidence="8">
    <location>
        <begin position="254"/>
        <end position="282"/>
    </location>
</feature>
<feature type="compositionally biased region" description="Basic and acidic residues" evidence="9">
    <location>
        <begin position="748"/>
        <end position="766"/>
    </location>
</feature>
<feature type="domain" description="C3H1-type" evidence="11">
    <location>
        <begin position="254"/>
        <end position="282"/>
    </location>
</feature>
<dbReference type="InterPro" id="IPR003954">
    <property type="entry name" value="RRM_euk-type"/>
</dbReference>
<dbReference type="PROSITE" id="PS50103">
    <property type="entry name" value="ZF_C3H1"/>
    <property type="match status" value="2"/>
</dbReference>
<dbReference type="GO" id="GO:0000398">
    <property type="term" value="P:mRNA splicing, via spliceosome"/>
    <property type="evidence" value="ECO:0007669"/>
    <property type="project" value="InterPro"/>
</dbReference>
<comment type="caution">
    <text evidence="12">The sequence shown here is derived from an EMBL/GenBank/DDBJ whole genome shotgun (WGS) entry which is preliminary data.</text>
</comment>
<keyword evidence="5 7" id="KW-0694">RNA-binding</keyword>
<organism evidence="12 13">
    <name type="scientific">Cannabis sativa</name>
    <name type="common">Hemp</name>
    <name type="synonym">Marijuana</name>
    <dbReference type="NCBI Taxonomy" id="3483"/>
    <lineage>
        <taxon>Eukaryota</taxon>
        <taxon>Viridiplantae</taxon>
        <taxon>Streptophyta</taxon>
        <taxon>Embryophyta</taxon>
        <taxon>Tracheophyta</taxon>
        <taxon>Spermatophyta</taxon>
        <taxon>Magnoliopsida</taxon>
        <taxon>eudicotyledons</taxon>
        <taxon>Gunneridae</taxon>
        <taxon>Pentapetalae</taxon>
        <taxon>rosids</taxon>
        <taxon>fabids</taxon>
        <taxon>Rosales</taxon>
        <taxon>Cannabaceae</taxon>
        <taxon>Cannabis</taxon>
    </lineage>
</organism>
<dbReference type="GO" id="GO:0089701">
    <property type="term" value="C:U2AF complex"/>
    <property type="evidence" value="ECO:0007669"/>
    <property type="project" value="InterPro"/>
</dbReference>
<feature type="compositionally biased region" description="Basic and acidic residues" evidence="9">
    <location>
        <begin position="632"/>
        <end position="648"/>
    </location>
</feature>
<feature type="zinc finger region" description="C3H1-type" evidence="8">
    <location>
        <begin position="388"/>
        <end position="418"/>
    </location>
</feature>
<feature type="region of interest" description="Disordered" evidence="9">
    <location>
        <begin position="701"/>
        <end position="895"/>
    </location>
</feature>
<evidence type="ECO:0000256" key="1">
    <source>
        <dbReference type="ARBA" id="ARBA00022723"/>
    </source>
</evidence>
<feature type="region of interest" description="Disordered" evidence="9">
    <location>
        <begin position="632"/>
        <end position="681"/>
    </location>
</feature>
<feature type="compositionally biased region" description="Basic residues" evidence="9">
    <location>
        <begin position="599"/>
        <end position="614"/>
    </location>
</feature>
<evidence type="ECO:0008006" key="14">
    <source>
        <dbReference type="Google" id="ProtNLM"/>
    </source>
</evidence>
<feature type="region of interest" description="Disordered" evidence="9">
    <location>
        <begin position="523"/>
        <end position="614"/>
    </location>
</feature>
<evidence type="ECO:0000313" key="13">
    <source>
        <dbReference type="Proteomes" id="UP000525078"/>
    </source>
</evidence>
<dbReference type="GO" id="GO:0003723">
    <property type="term" value="F:RNA binding"/>
    <property type="evidence" value="ECO:0007669"/>
    <property type="project" value="UniProtKB-UniRule"/>
</dbReference>
<feature type="compositionally biased region" description="Acidic residues" evidence="9">
    <location>
        <begin position="163"/>
        <end position="172"/>
    </location>
</feature>
<feature type="region of interest" description="Disordered" evidence="9">
    <location>
        <begin position="34"/>
        <end position="67"/>
    </location>
</feature>
<dbReference type="InterPro" id="IPR000504">
    <property type="entry name" value="RRM_dom"/>
</dbReference>
<evidence type="ECO:0000256" key="2">
    <source>
        <dbReference type="ARBA" id="ARBA00022737"/>
    </source>
</evidence>
<dbReference type="InterPro" id="IPR012677">
    <property type="entry name" value="Nucleotide-bd_a/b_plait_sf"/>
</dbReference>
<evidence type="ECO:0000256" key="9">
    <source>
        <dbReference type="SAM" id="MobiDB-lite"/>
    </source>
</evidence>
<proteinExistence type="predicted"/>
<evidence type="ECO:0000259" key="11">
    <source>
        <dbReference type="PROSITE" id="PS50103"/>
    </source>
</evidence>
<evidence type="ECO:0000256" key="8">
    <source>
        <dbReference type="PROSITE-ProRule" id="PRU00723"/>
    </source>
</evidence>
<feature type="compositionally biased region" description="Basic and acidic residues" evidence="9">
    <location>
        <begin position="789"/>
        <end position="842"/>
    </location>
</feature>
<feature type="compositionally biased region" description="Basic and acidic residues" evidence="9">
    <location>
        <begin position="201"/>
        <end position="214"/>
    </location>
</feature>
<keyword evidence="2" id="KW-0677">Repeat</keyword>
<dbReference type="PRINTS" id="PR01848">
    <property type="entry name" value="U2AUXFACTOR"/>
</dbReference>
<evidence type="ECO:0000256" key="5">
    <source>
        <dbReference type="ARBA" id="ARBA00022884"/>
    </source>
</evidence>
<name>A0A7J6EEM1_CANSA</name>
<keyword evidence="1 8" id="KW-0479">Metal-binding</keyword>
<dbReference type="Proteomes" id="UP000525078">
    <property type="component" value="Unassembled WGS sequence"/>
</dbReference>
<protein>
    <recommendedName>
        <fullName evidence="14">Zinc finger CCCH domain-containing protein 5</fullName>
    </recommendedName>
</protein>
<feature type="compositionally biased region" description="Basic and acidic residues" evidence="9">
    <location>
        <begin position="857"/>
        <end position="895"/>
    </location>
</feature>
<feature type="compositionally biased region" description="Polar residues" evidence="9">
    <location>
        <begin position="773"/>
        <end position="788"/>
    </location>
</feature>
<evidence type="ECO:0000256" key="3">
    <source>
        <dbReference type="ARBA" id="ARBA00022771"/>
    </source>
</evidence>
<sequence length="895" mass="104660">MGKFPGLQMDFGLGFGKGPKETMAEEVTAIAKAEGLEEEEREMQPEFEGLALENGMNRKEKRKALKKMKRKQIRKEVAMKEREEVEAWLNDPEEQKRISLMEHEEAERSARERKEFEEREKAWLEAMEMQRKKKMEEEEEEEEEQRRKALDEESRKQQVETANEVDESDEWEYEEGPAEIIWQGNEIIFKKKRVRVSKKNSHLEDSSIKEDVDRPTSNPLAPEFETFSEYRNSLMSGQQLIESVAEQVPNFGTELDKAHCPFHLKTGACRFGQRCSRVHFYPNKSCTLLIKNMYSGPGLAWEQDEGLEYTDEEVERCYEEFYEDVHTEFLKFGEIVNFKVCRNGSSHLRGNVYVHFKSLDSAVLAHHFVNGRYFAGKQVGCEFVNLTRWKVAICGEYMKSRFKTCSRGTACNFIHCFRNPGGDYEWADSDKPPPRYWVQKMVALFGHSNESVHEGLREQGSLDEPNSSGKRSRADANRYCSRRSGSRETSYRDHGHSGSGRRKENVDFVRRTADQFRCTSDGIRSLDDDIHEDDKHQKKRKKRHTDSDGKIFDDDRKISGDESHDYMRETSRWKSKEYKNNTHEYGSDGERLTREGDRKKHHDRARKSSNYHKRVRKLDDYEDYRSHEIDFNRRGKSGNRETSHDSRKSSSRRCRYPGNHLDRNNRSHDTGRELSDKGSYGDELLGEDVARHFCQIRTQTNEVSNVSDDQGEPENSLENRGDSCIDIVKADSGNSKDKSYDSGTSSQYDERYRSHDLWESEQCSDKKPHKSRMVTSFSSSSGQYNGKQKSNDHDLELHHYQDHEEHPSESEEVISEHWKSKSKSGSDHYEQCSAESGRESRSRRSRKSSHRRHSKSNRLEKRDFPEGDKKSREDLRKNGTHHGYDYHTPDGERKY</sequence>
<feature type="domain" description="C3H1-type" evidence="11">
    <location>
        <begin position="388"/>
        <end position="418"/>
    </location>
</feature>
<dbReference type="SMART" id="SM00356">
    <property type="entry name" value="ZnF_C3H1"/>
    <property type="match status" value="2"/>
</dbReference>
<dbReference type="GO" id="GO:0003677">
    <property type="term" value="F:DNA binding"/>
    <property type="evidence" value="ECO:0007669"/>
    <property type="project" value="UniProtKB-KW"/>
</dbReference>
<evidence type="ECO:0000256" key="4">
    <source>
        <dbReference type="ARBA" id="ARBA00022833"/>
    </source>
</evidence>
<keyword evidence="4 8" id="KW-0862">Zinc</keyword>
<reference evidence="12 13" key="1">
    <citation type="journal article" date="2020" name="bioRxiv">
        <title>Sequence and annotation of 42 cannabis genomes reveals extensive copy number variation in cannabinoid synthesis and pathogen resistance genes.</title>
        <authorList>
            <person name="Mckernan K.J."/>
            <person name="Helbert Y."/>
            <person name="Kane L.T."/>
            <person name="Ebling H."/>
            <person name="Zhang L."/>
            <person name="Liu B."/>
            <person name="Eaton Z."/>
            <person name="Mclaughlin S."/>
            <person name="Kingan S."/>
            <person name="Baybayan P."/>
            <person name="Concepcion G."/>
            <person name="Jordan M."/>
            <person name="Riva A."/>
            <person name="Barbazuk W."/>
            <person name="Harkins T."/>
        </authorList>
    </citation>
    <scope>NUCLEOTIDE SEQUENCE [LARGE SCALE GENOMIC DNA]</scope>
    <source>
        <strain evidence="13">cv. Jamaican Lion 4</strain>
        <tissue evidence="12">Leaf</tissue>
    </source>
</reference>
<dbReference type="Pfam" id="PF00642">
    <property type="entry name" value="zf-CCCH"/>
    <property type="match status" value="1"/>
</dbReference>
<dbReference type="InterPro" id="IPR035979">
    <property type="entry name" value="RBD_domain_sf"/>
</dbReference>
<dbReference type="InterPro" id="IPR000571">
    <property type="entry name" value="Znf_CCCH"/>
</dbReference>
<gene>
    <name evidence="12" type="ORF">F8388_018557</name>
</gene>
<dbReference type="GO" id="GO:0008270">
    <property type="term" value="F:zinc ion binding"/>
    <property type="evidence" value="ECO:0007669"/>
    <property type="project" value="UniProtKB-KW"/>
</dbReference>
<feature type="compositionally biased region" description="Basic and acidic residues" evidence="9">
    <location>
        <begin position="524"/>
        <end position="536"/>
    </location>
</feature>
<dbReference type="PANTHER" id="PTHR12620">
    <property type="entry name" value="U2 SNRNP AUXILIARY FACTOR, SMALL SUBUNIT"/>
    <property type="match status" value="1"/>
</dbReference>
<evidence type="ECO:0000313" key="12">
    <source>
        <dbReference type="EMBL" id="KAF4356877.1"/>
    </source>
</evidence>
<keyword evidence="3 8" id="KW-0863">Zinc-finger</keyword>
<dbReference type="SUPFAM" id="SSF54928">
    <property type="entry name" value="RNA-binding domain, RBD"/>
    <property type="match status" value="1"/>
</dbReference>
<keyword evidence="6" id="KW-0238">DNA-binding</keyword>
<dbReference type="InterPro" id="IPR009145">
    <property type="entry name" value="U2AF_small"/>
</dbReference>
<accession>A0A7J6EEM1</accession>
<evidence type="ECO:0000256" key="7">
    <source>
        <dbReference type="PROSITE-ProRule" id="PRU00176"/>
    </source>
</evidence>
<evidence type="ECO:0000256" key="6">
    <source>
        <dbReference type="ARBA" id="ARBA00023125"/>
    </source>
</evidence>
<feature type="compositionally biased region" description="Basic and acidic residues" evidence="9">
    <location>
        <begin position="545"/>
        <end position="598"/>
    </location>
</feature>
<feature type="region of interest" description="Disordered" evidence="9">
    <location>
        <begin position="200"/>
        <end position="219"/>
    </location>
</feature>
<feature type="compositionally biased region" description="Basic and acidic residues" evidence="9">
    <location>
        <begin position="485"/>
        <end position="506"/>
    </location>
</feature>
<dbReference type="SMART" id="SM00361">
    <property type="entry name" value="RRM_1"/>
    <property type="match status" value="1"/>
</dbReference>
<feature type="compositionally biased region" description="Basic and acidic residues" evidence="9">
    <location>
        <begin position="144"/>
        <end position="158"/>
    </location>
</feature>